<evidence type="ECO:0000313" key="3">
    <source>
        <dbReference type="Proteomes" id="UP000494125"/>
    </source>
</evidence>
<evidence type="ECO:0000259" key="1">
    <source>
        <dbReference type="Pfam" id="PF18735"/>
    </source>
</evidence>
<dbReference type="EMBL" id="CABVPN010000016">
    <property type="protein sequence ID" value="VWB75623.1"/>
    <property type="molecule type" value="Genomic_DNA"/>
</dbReference>
<proteinExistence type="predicted"/>
<name>A0A6P2LU13_9BURK</name>
<gene>
    <name evidence="2" type="ORF">BDI24065_03595</name>
</gene>
<protein>
    <recommendedName>
        <fullName evidence="1">RiboL-PSP-HEPN domain-containing protein</fullName>
    </recommendedName>
</protein>
<dbReference type="Pfam" id="PF18735">
    <property type="entry name" value="HEPN_RiboL-PSP"/>
    <property type="match status" value="1"/>
</dbReference>
<evidence type="ECO:0000313" key="2">
    <source>
        <dbReference type="EMBL" id="VWB75623.1"/>
    </source>
</evidence>
<organism evidence="2 3">
    <name type="scientific">Burkholderia diffusa</name>
    <dbReference type="NCBI Taxonomy" id="488732"/>
    <lineage>
        <taxon>Bacteria</taxon>
        <taxon>Pseudomonadati</taxon>
        <taxon>Pseudomonadota</taxon>
        <taxon>Betaproteobacteria</taxon>
        <taxon>Burkholderiales</taxon>
        <taxon>Burkholderiaceae</taxon>
        <taxon>Burkholderia</taxon>
        <taxon>Burkholderia cepacia complex</taxon>
    </lineage>
</organism>
<dbReference type="InterPro" id="IPR041519">
    <property type="entry name" value="HEPN_RiboL-PSP"/>
</dbReference>
<dbReference type="Proteomes" id="UP000494125">
    <property type="component" value="Unassembled WGS sequence"/>
</dbReference>
<dbReference type="AlphaFoldDB" id="A0A6P2LU13"/>
<accession>A0A6P2LU13</accession>
<keyword evidence="3" id="KW-1185">Reference proteome</keyword>
<reference evidence="2 3" key="1">
    <citation type="submission" date="2019-09" db="EMBL/GenBank/DDBJ databases">
        <authorList>
            <person name="Depoorter E."/>
        </authorList>
    </citation>
    <scope>NUCLEOTIDE SEQUENCE [LARGE SCALE GENOMIC DNA]</scope>
    <source>
        <strain evidence="2">LMG 24065</strain>
    </source>
</reference>
<feature type="domain" description="RiboL-PSP-HEPN" evidence="1">
    <location>
        <begin position="22"/>
        <end position="153"/>
    </location>
</feature>
<sequence length="161" mass="17846">MSGRGEVHRLRTRLDATFARAPDPTADPEFQADFAKYLCVLVSGYLESALCALLLGYAQTRSSREVASFVERQLGPWTNPKAEKIIDLFGAFNQDWRDNLTAYLVDQRKDSVNSLVALRHKIAHGESVGTSLSQIRFHYRNANEVIDHVADLVDPKGAAGA</sequence>